<dbReference type="AlphaFoldDB" id="A0A212KJD3"/>
<reference evidence="11" key="1">
    <citation type="submission" date="2016-04" db="EMBL/GenBank/DDBJ databases">
        <authorList>
            <person name="Evans L.H."/>
            <person name="Alamgir A."/>
            <person name="Owens N."/>
            <person name="Weber N.D."/>
            <person name="Virtaneva K."/>
            <person name="Barbian K."/>
            <person name="Babar A."/>
            <person name="Rosenke K."/>
        </authorList>
    </citation>
    <scope>NUCLEOTIDE SEQUENCE</scope>
    <source>
        <strain evidence="11">86</strain>
    </source>
</reference>
<feature type="transmembrane region" description="Helical" evidence="9">
    <location>
        <begin position="89"/>
        <end position="113"/>
    </location>
</feature>
<evidence type="ECO:0000256" key="9">
    <source>
        <dbReference type="RuleBase" id="RU369079"/>
    </source>
</evidence>
<evidence type="ECO:0000256" key="4">
    <source>
        <dbReference type="ARBA" id="ARBA00022519"/>
    </source>
</evidence>
<feature type="domain" description="Tripartite ATP-independent periplasmic transporters DctQ component" evidence="10">
    <location>
        <begin position="27"/>
        <end position="158"/>
    </location>
</feature>
<evidence type="ECO:0000256" key="3">
    <source>
        <dbReference type="ARBA" id="ARBA00022475"/>
    </source>
</evidence>
<dbReference type="Pfam" id="PF04290">
    <property type="entry name" value="DctQ"/>
    <property type="match status" value="1"/>
</dbReference>
<evidence type="ECO:0000256" key="1">
    <source>
        <dbReference type="ARBA" id="ARBA00004429"/>
    </source>
</evidence>
<evidence type="ECO:0000256" key="7">
    <source>
        <dbReference type="ARBA" id="ARBA00023136"/>
    </source>
</evidence>
<keyword evidence="2 9" id="KW-0813">Transport</keyword>
<keyword evidence="7 9" id="KW-0472">Membrane</keyword>
<dbReference type="GO" id="GO:0022857">
    <property type="term" value="F:transmembrane transporter activity"/>
    <property type="evidence" value="ECO:0007669"/>
    <property type="project" value="UniProtKB-UniRule"/>
</dbReference>
<feature type="transmembrane region" description="Helical" evidence="9">
    <location>
        <begin position="21"/>
        <end position="40"/>
    </location>
</feature>
<feature type="transmembrane region" description="Helical" evidence="9">
    <location>
        <begin position="133"/>
        <end position="159"/>
    </location>
</feature>
<name>A0A212KJD3_9PROT</name>
<keyword evidence="5 9" id="KW-0812">Transmembrane</keyword>
<accession>A0A212KJD3</accession>
<protein>
    <recommendedName>
        <fullName evidence="9">TRAP transporter small permease protein</fullName>
    </recommendedName>
</protein>
<evidence type="ECO:0000313" key="11">
    <source>
        <dbReference type="EMBL" id="SBW11800.1"/>
    </source>
</evidence>
<dbReference type="InterPro" id="IPR007387">
    <property type="entry name" value="TRAP_DctQ"/>
</dbReference>
<dbReference type="InterPro" id="IPR055348">
    <property type="entry name" value="DctQ"/>
</dbReference>
<organism evidence="11">
    <name type="scientific">uncultured Alphaproteobacteria bacterium</name>
    <dbReference type="NCBI Taxonomy" id="91750"/>
    <lineage>
        <taxon>Bacteria</taxon>
        <taxon>Pseudomonadati</taxon>
        <taxon>Pseudomonadota</taxon>
        <taxon>Alphaproteobacteria</taxon>
        <taxon>environmental samples</taxon>
    </lineage>
</organism>
<proteinExistence type="inferred from homology"/>
<comment type="subcellular location">
    <subcellularLocation>
        <location evidence="1 9">Cell inner membrane</location>
        <topology evidence="1 9">Multi-pass membrane protein</topology>
    </subcellularLocation>
</comment>
<keyword evidence="4 9" id="KW-0997">Cell inner membrane</keyword>
<feature type="transmembrane region" description="Helical" evidence="9">
    <location>
        <begin position="46"/>
        <end position="68"/>
    </location>
</feature>
<comment type="subunit">
    <text evidence="9">The complex comprises the extracytoplasmic solute receptor protein and the two transmembrane proteins.</text>
</comment>
<evidence type="ECO:0000256" key="6">
    <source>
        <dbReference type="ARBA" id="ARBA00022989"/>
    </source>
</evidence>
<evidence type="ECO:0000256" key="2">
    <source>
        <dbReference type="ARBA" id="ARBA00022448"/>
    </source>
</evidence>
<comment type="similarity">
    <text evidence="8 9">Belongs to the TRAP transporter small permease family.</text>
</comment>
<gene>
    <name evidence="11" type="ORF">KL86APRO_20311</name>
</gene>
<evidence type="ECO:0000256" key="5">
    <source>
        <dbReference type="ARBA" id="ARBA00022692"/>
    </source>
</evidence>
<sequence>MRRFCSAIDSLNRFVGHAAMHVYLVVALLTIYEVAMRYAFHAPTIWSYELVLALCGTAWALSGGYVLGRRRHIAITLLTDLMPPGLRRGFDALALAVSGAAVGLLVYLSWGLAAKSLRWIDKSGSAFNSPLPTLLKIVLAVGAVLYLLQILAALARLLFRIPDEED</sequence>
<dbReference type="GO" id="GO:0005886">
    <property type="term" value="C:plasma membrane"/>
    <property type="evidence" value="ECO:0007669"/>
    <property type="project" value="UniProtKB-SubCell"/>
</dbReference>
<comment type="function">
    <text evidence="9">Part of the tripartite ATP-independent periplasmic (TRAP) transport system.</text>
</comment>
<evidence type="ECO:0000259" key="10">
    <source>
        <dbReference type="Pfam" id="PF04290"/>
    </source>
</evidence>
<keyword evidence="3" id="KW-1003">Cell membrane</keyword>
<dbReference type="PANTHER" id="PTHR35011">
    <property type="entry name" value="2,3-DIKETO-L-GULONATE TRAP TRANSPORTER SMALL PERMEASE PROTEIN YIAM"/>
    <property type="match status" value="1"/>
</dbReference>
<keyword evidence="6 9" id="KW-1133">Transmembrane helix</keyword>
<evidence type="ECO:0000256" key="8">
    <source>
        <dbReference type="ARBA" id="ARBA00038436"/>
    </source>
</evidence>
<dbReference type="EMBL" id="FLUO01000002">
    <property type="protein sequence ID" value="SBW11800.1"/>
    <property type="molecule type" value="Genomic_DNA"/>
</dbReference>